<dbReference type="eggNOG" id="COG1595">
    <property type="taxonomic scope" value="Bacteria"/>
</dbReference>
<dbReference type="InterPro" id="IPR036388">
    <property type="entry name" value="WH-like_DNA-bd_sf"/>
</dbReference>
<gene>
    <name evidence="8" type="ordered locus">Acid_2321</name>
</gene>
<dbReference type="InterPro" id="IPR007627">
    <property type="entry name" value="RNA_pol_sigma70_r2"/>
</dbReference>
<feature type="domain" description="RNA polymerase sigma factor 70 region 4 type 2" evidence="7">
    <location>
        <begin position="129"/>
        <end position="180"/>
    </location>
</feature>
<keyword evidence="5" id="KW-0804">Transcription</keyword>
<keyword evidence="2" id="KW-0805">Transcription regulation</keyword>
<dbReference type="InterPro" id="IPR013325">
    <property type="entry name" value="RNA_pol_sigma_r2"/>
</dbReference>
<dbReference type="Pfam" id="PF04542">
    <property type="entry name" value="Sigma70_r2"/>
    <property type="match status" value="1"/>
</dbReference>
<dbReference type="NCBIfam" id="TIGR02937">
    <property type="entry name" value="sigma70-ECF"/>
    <property type="match status" value="1"/>
</dbReference>
<evidence type="ECO:0000256" key="2">
    <source>
        <dbReference type="ARBA" id="ARBA00023015"/>
    </source>
</evidence>
<evidence type="ECO:0000259" key="6">
    <source>
        <dbReference type="Pfam" id="PF04542"/>
    </source>
</evidence>
<evidence type="ECO:0000256" key="3">
    <source>
        <dbReference type="ARBA" id="ARBA00023082"/>
    </source>
</evidence>
<dbReference type="EMBL" id="CP000473">
    <property type="protein sequence ID" value="ABJ83310.1"/>
    <property type="molecule type" value="Genomic_DNA"/>
</dbReference>
<dbReference type="PANTHER" id="PTHR43133:SF8">
    <property type="entry name" value="RNA POLYMERASE SIGMA FACTOR HI_1459-RELATED"/>
    <property type="match status" value="1"/>
</dbReference>
<organism evidence="8">
    <name type="scientific">Solibacter usitatus (strain Ellin6076)</name>
    <dbReference type="NCBI Taxonomy" id="234267"/>
    <lineage>
        <taxon>Bacteria</taxon>
        <taxon>Pseudomonadati</taxon>
        <taxon>Acidobacteriota</taxon>
        <taxon>Terriglobia</taxon>
        <taxon>Bryobacterales</taxon>
        <taxon>Solibacteraceae</taxon>
        <taxon>Candidatus Solibacter</taxon>
    </lineage>
</organism>
<dbReference type="OrthoDB" id="1056775at2"/>
<dbReference type="GO" id="GO:0006352">
    <property type="term" value="P:DNA-templated transcription initiation"/>
    <property type="evidence" value="ECO:0007669"/>
    <property type="project" value="InterPro"/>
</dbReference>
<dbReference type="PANTHER" id="PTHR43133">
    <property type="entry name" value="RNA POLYMERASE ECF-TYPE SIGMA FACTO"/>
    <property type="match status" value="1"/>
</dbReference>
<sequence length="190" mass="21286">MIYQSAIDSDSQVAEPSELARLRSGDPAALAAVVGRYQHRLYRYFLRLLHDPAAADDLFQQTWLQVVRNLRRYDAGRSFDTWLFAIAHNAAMDLLRRRPGESLEEHEGEFRSPAPDALASVLAGERAAILAAAMNTLPALYREALTLRFEEGMKLEEIAEVTHAPLSTVKSRVQRGLEALRQKISTEGIL</sequence>
<dbReference type="Pfam" id="PF08281">
    <property type="entry name" value="Sigma70_r4_2"/>
    <property type="match status" value="1"/>
</dbReference>
<dbReference type="InterPro" id="IPR039425">
    <property type="entry name" value="RNA_pol_sigma-70-like"/>
</dbReference>
<dbReference type="KEGG" id="sus:Acid_2321"/>
<evidence type="ECO:0000256" key="5">
    <source>
        <dbReference type="ARBA" id="ARBA00023163"/>
    </source>
</evidence>
<dbReference type="SUPFAM" id="SSF88659">
    <property type="entry name" value="Sigma3 and sigma4 domains of RNA polymerase sigma factors"/>
    <property type="match status" value="1"/>
</dbReference>
<evidence type="ECO:0000256" key="1">
    <source>
        <dbReference type="ARBA" id="ARBA00010641"/>
    </source>
</evidence>
<dbReference type="HOGENOM" id="CLU_047691_9_2_0"/>
<feature type="domain" description="RNA polymerase sigma-70 region 2" evidence="6">
    <location>
        <begin position="34"/>
        <end position="98"/>
    </location>
</feature>
<dbReference type="Gene3D" id="1.10.1740.10">
    <property type="match status" value="1"/>
</dbReference>
<name>Q025K9_SOLUE</name>
<evidence type="ECO:0000313" key="8">
    <source>
        <dbReference type="EMBL" id="ABJ83310.1"/>
    </source>
</evidence>
<proteinExistence type="inferred from homology"/>
<dbReference type="Gene3D" id="1.10.10.10">
    <property type="entry name" value="Winged helix-like DNA-binding domain superfamily/Winged helix DNA-binding domain"/>
    <property type="match status" value="1"/>
</dbReference>
<protein>
    <submittedName>
        <fullName evidence="8">RNA polymerase, sigma-24 subunit, ECF subfamily</fullName>
    </submittedName>
</protein>
<reference evidence="8" key="1">
    <citation type="submission" date="2006-10" db="EMBL/GenBank/DDBJ databases">
        <title>Complete sequence of Solibacter usitatus Ellin6076.</title>
        <authorList>
            <consortium name="US DOE Joint Genome Institute"/>
            <person name="Copeland A."/>
            <person name="Lucas S."/>
            <person name="Lapidus A."/>
            <person name="Barry K."/>
            <person name="Detter J.C."/>
            <person name="Glavina del Rio T."/>
            <person name="Hammon N."/>
            <person name="Israni S."/>
            <person name="Dalin E."/>
            <person name="Tice H."/>
            <person name="Pitluck S."/>
            <person name="Thompson L.S."/>
            <person name="Brettin T."/>
            <person name="Bruce D."/>
            <person name="Han C."/>
            <person name="Tapia R."/>
            <person name="Gilna P."/>
            <person name="Schmutz J."/>
            <person name="Larimer F."/>
            <person name="Land M."/>
            <person name="Hauser L."/>
            <person name="Kyrpides N."/>
            <person name="Mikhailova N."/>
            <person name="Janssen P.H."/>
            <person name="Kuske C.R."/>
            <person name="Richardson P."/>
        </authorList>
    </citation>
    <scope>NUCLEOTIDE SEQUENCE</scope>
    <source>
        <strain evidence="8">Ellin6076</strain>
    </source>
</reference>
<dbReference type="SUPFAM" id="SSF88946">
    <property type="entry name" value="Sigma2 domain of RNA polymerase sigma factors"/>
    <property type="match status" value="1"/>
</dbReference>
<dbReference type="InterPro" id="IPR014284">
    <property type="entry name" value="RNA_pol_sigma-70_dom"/>
</dbReference>
<dbReference type="GO" id="GO:0016987">
    <property type="term" value="F:sigma factor activity"/>
    <property type="evidence" value="ECO:0007669"/>
    <property type="project" value="UniProtKB-KW"/>
</dbReference>
<comment type="similarity">
    <text evidence="1">Belongs to the sigma-70 factor family. ECF subfamily.</text>
</comment>
<dbReference type="InParanoid" id="Q025K9"/>
<dbReference type="CDD" id="cd06171">
    <property type="entry name" value="Sigma70_r4"/>
    <property type="match status" value="1"/>
</dbReference>
<dbReference type="InterPro" id="IPR013324">
    <property type="entry name" value="RNA_pol_sigma_r3/r4-like"/>
</dbReference>
<dbReference type="InterPro" id="IPR013249">
    <property type="entry name" value="RNA_pol_sigma70_r4_t2"/>
</dbReference>
<dbReference type="GO" id="GO:0003677">
    <property type="term" value="F:DNA binding"/>
    <property type="evidence" value="ECO:0007669"/>
    <property type="project" value="UniProtKB-KW"/>
</dbReference>
<evidence type="ECO:0000256" key="4">
    <source>
        <dbReference type="ARBA" id="ARBA00023125"/>
    </source>
</evidence>
<dbReference type="AlphaFoldDB" id="Q025K9"/>
<dbReference type="STRING" id="234267.Acid_2321"/>
<keyword evidence="3" id="KW-0731">Sigma factor</keyword>
<keyword evidence="4" id="KW-0238">DNA-binding</keyword>
<evidence type="ECO:0000259" key="7">
    <source>
        <dbReference type="Pfam" id="PF08281"/>
    </source>
</evidence>
<accession>Q025K9</accession>